<evidence type="ECO:0000259" key="1">
    <source>
        <dbReference type="SMART" id="SM00530"/>
    </source>
</evidence>
<keyword evidence="3" id="KW-1185">Reference proteome</keyword>
<dbReference type="InterPro" id="IPR043917">
    <property type="entry name" value="DUF5753"/>
</dbReference>
<dbReference type="KEGG" id="sroi:IAG44_19540"/>
<dbReference type="CDD" id="cd00093">
    <property type="entry name" value="HTH_XRE"/>
    <property type="match status" value="1"/>
</dbReference>
<dbReference type="SMART" id="SM00530">
    <property type="entry name" value="HTH_XRE"/>
    <property type="match status" value="1"/>
</dbReference>
<protein>
    <submittedName>
        <fullName evidence="2">Helix-turn-helix domain-containing protein</fullName>
    </submittedName>
</protein>
<sequence>MNRKELNPDASPQAEFGAFFRSVREEQGWRQEDLSEPMGYSGSHISAVETGRKWPTLRFARSADTTLGTGDRFEQKWREIKHGVLLEGFPEYVMYEGKAIEVRLYDIGVIPGLLQTPDYARVLANSAVQRGAVTQQQADERVSFLLRRQKTLFQRSRPPMMFVVMDESCIRRPIGGPEVMAAQLDHLIEFAANPRTMLQIAPFEMGERRSLYLPVNLITMPDRTMVYYAESQAQGNFDRESPAVAAALTAYHQLQAEALSQAESVAMIRQVRKGTP</sequence>
<dbReference type="Proteomes" id="UP000516052">
    <property type="component" value="Chromosome"/>
</dbReference>
<dbReference type="InterPro" id="IPR010982">
    <property type="entry name" value="Lambda_DNA-bd_dom_sf"/>
</dbReference>
<accession>A0A7H0IF43</accession>
<dbReference type="AlphaFoldDB" id="A0A7H0IF43"/>
<reference evidence="2 3" key="1">
    <citation type="submission" date="2020-08" db="EMBL/GenBank/DDBJ databases">
        <title>A novel species.</title>
        <authorList>
            <person name="Gao J."/>
        </authorList>
    </citation>
    <scope>NUCLEOTIDE SEQUENCE [LARGE SCALE GENOMIC DNA]</scope>
    <source>
        <strain evidence="2 3">CRXT-G-22</strain>
    </source>
</reference>
<dbReference type="Pfam" id="PF13560">
    <property type="entry name" value="HTH_31"/>
    <property type="match status" value="1"/>
</dbReference>
<dbReference type="SUPFAM" id="SSF47413">
    <property type="entry name" value="lambda repressor-like DNA-binding domains"/>
    <property type="match status" value="1"/>
</dbReference>
<gene>
    <name evidence="2" type="ORF">IAG44_19540</name>
</gene>
<dbReference type="Gene3D" id="1.10.260.40">
    <property type="entry name" value="lambda repressor-like DNA-binding domains"/>
    <property type="match status" value="1"/>
</dbReference>
<feature type="domain" description="HTH cro/C1-type" evidence="1">
    <location>
        <begin position="19"/>
        <end position="74"/>
    </location>
</feature>
<name>A0A7H0IF43_9ACTN</name>
<dbReference type="Pfam" id="PF19054">
    <property type="entry name" value="DUF5753"/>
    <property type="match status" value="1"/>
</dbReference>
<dbReference type="EMBL" id="CP060828">
    <property type="protein sequence ID" value="QNP71409.1"/>
    <property type="molecule type" value="Genomic_DNA"/>
</dbReference>
<organism evidence="2 3">
    <name type="scientific">Streptomyces roseirectus</name>
    <dbReference type="NCBI Taxonomy" id="2768066"/>
    <lineage>
        <taxon>Bacteria</taxon>
        <taxon>Bacillati</taxon>
        <taxon>Actinomycetota</taxon>
        <taxon>Actinomycetes</taxon>
        <taxon>Kitasatosporales</taxon>
        <taxon>Streptomycetaceae</taxon>
        <taxon>Streptomyces</taxon>
    </lineage>
</organism>
<dbReference type="InterPro" id="IPR001387">
    <property type="entry name" value="Cro/C1-type_HTH"/>
</dbReference>
<dbReference type="RefSeq" id="WP_187748378.1">
    <property type="nucleotide sequence ID" value="NZ_CP060828.1"/>
</dbReference>
<dbReference type="GO" id="GO:0003677">
    <property type="term" value="F:DNA binding"/>
    <property type="evidence" value="ECO:0007669"/>
    <property type="project" value="InterPro"/>
</dbReference>
<proteinExistence type="predicted"/>
<evidence type="ECO:0000313" key="2">
    <source>
        <dbReference type="EMBL" id="QNP71409.1"/>
    </source>
</evidence>
<evidence type="ECO:0000313" key="3">
    <source>
        <dbReference type="Proteomes" id="UP000516052"/>
    </source>
</evidence>